<evidence type="ECO:0000256" key="2">
    <source>
        <dbReference type="ARBA" id="ARBA00023295"/>
    </source>
</evidence>
<dbReference type="EMBL" id="CP101988">
    <property type="protein sequence ID" value="UUI75439.1"/>
    <property type="molecule type" value="Genomic_DNA"/>
</dbReference>
<accession>A0ABY5KYD5</accession>
<protein>
    <submittedName>
        <fullName evidence="4">Nucleoside hydrolase</fullName>
    </submittedName>
</protein>
<proteinExistence type="predicted"/>
<dbReference type="InterPro" id="IPR023186">
    <property type="entry name" value="IUNH"/>
</dbReference>
<dbReference type="InterPro" id="IPR001910">
    <property type="entry name" value="Inosine/uridine_hydrolase_dom"/>
</dbReference>
<feature type="domain" description="Inosine/uridine-preferring nucleoside hydrolase" evidence="3">
    <location>
        <begin position="5"/>
        <end position="302"/>
    </location>
</feature>
<keyword evidence="5" id="KW-1185">Reference proteome</keyword>
<dbReference type="Proteomes" id="UP001316189">
    <property type="component" value="Chromosome"/>
</dbReference>
<dbReference type="Pfam" id="PF01156">
    <property type="entry name" value="IU_nuc_hydro"/>
    <property type="match status" value="1"/>
</dbReference>
<dbReference type="Gene3D" id="3.90.245.10">
    <property type="entry name" value="Ribonucleoside hydrolase-like"/>
    <property type="match status" value="1"/>
</dbReference>
<keyword evidence="1 4" id="KW-0378">Hydrolase</keyword>
<dbReference type="SUPFAM" id="SSF53590">
    <property type="entry name" value="Nucleoside hydrolase"/>
    <property type="match status" value="1"/>
</dbReference>
<keyword evidence="2" id="KW-0326">Glycosidase</keyword>
<evidence type="ECO:0000313" key="5">
    <source>
        <dbReference type="Proteomes" id="UP001316189"/>
    </source>
</evidence>
<dbReference type="CDD" id="cd02650">
    <property type="entry name" value="nuc_hydro_CaPnhB"/>
    <property type="match status" value="1"/>
</dbReference>
<name>A0ABY5KYD5_9CELL</name>
<reference evidence="4 5" key="1">
    <citation type="submission" date="2022-07" db="EMBL/GenBank/DDBJ databases">
        <title>Novel species in genus cellulomonas.</title>
        <authorList>
            <person name="Ye L."/>
        </authorList>
    </citation>
    <scope>NUCLEOTIDE SEQUENCE [LARGE SCALE GENOMIC DNA]</scope>
    <source>
        <strain evidence="5">zg-Y338</strain>
    </source>
</reference>
<dbReference type="PANTHER" id="PTHR12304">
    <property type="entry name" value="INOSINE-URIDINE PREFERRING NUCLEOSIDE HYDROLASE"/>
    <property type="match status" value="1"/>
</dbReference>
<sequence>MALKMILDCDTGVDDTLAILYAALHPDIDLIGLGSVWGNVDVATATRNCLHTVHMAGRPDVPVAAGAAGPIAGGEAVFAYHVHGDDGQGNAGSGRQVRAVVPGSAAEQIIRLVTAHPGEVEIVAVGPLTNLAIALGLCPDLPSLVRGVTIMGGAADAPGNVTEVAEANIWCDPEAAAAVFNAPWRLTMVGLDVTMRTTLDDAHRARLDAGGSIGQYVSRILDFYFDFFAAAAFGERRSCMHDALAVAVAAGTLVPDLAPTVNAYVVTGDGPTRGQTVCDTRGKYMGFPAQEGAHCRVVLQTDPRFGDQVVDLIASAGDSAIPLDKETSQ</sequence>
<evidence type="ECO:0000256" key="1">
    <source>
        <dbReference type="ARBA" id="ARBA00022801"/>
    </source>
</evidence>
<dbReference type="PANTHER" id="PTHR12304:SF4">
    <property type="entry name" value="URIDINE NUCLEOSIDASE"/>
    <property type="match status" value="1"/>
</dbReference>
<dbReference type="GO" id="GO:0016787">
    <property type="term" value="F:hydrolase activity"/>
    <property type="evidence" value="ECO:0007669"/>
    <property type="project" value="UniProtKB-KW"/>
</dbReference>
<organism evidence="4 5">
    <name type="scientific">Cellulomonas chengniuliangii</name>
    <dbReference type="NCBI Taxonomy" id="2968084"/>
    <lineage>
        <taxon>Bacteria</taxon>
        <taxon>Bacillati</taxon>
        <taxon>Actinomycetota</taxon>
        <taxon>Actinomycetes</taxon>
        <taxon>Micrococcales</taxon>
        <taxon>Cellulomonadaceae</taxon>
        <taxon>Cellulomonas</taxon>
    </lineage>
</organism>
<evidence type="ECO:0000313" key="4">
    <source>
        <dbReference type="EMBL" id="UUI75439.1"/>
    </source>
</evidence>
<evidence type="ECO:0000259" key="3">
    <source>
        <dbReference type="Pfam" id="PF01156"/>
    </source>
</evidence>
<gene>
    <name evidence="4" type="ORF">NP064_00460</name>
</gene>
<dbReference type="InterPro" id="IPR036452">
    <property type="entry name" value="Ribo_hydro-like"/>
</dbReference>
<dbReference type="RefSeq" id="WP_227568465.1">
    <property type="nucleotide sequence ID" value="NZ_CP101988.1"/>
</dbReference>